<comment type="caution">
    <text evidence="7">The sequence shown here is derived from an EMBL/GenBank/DDBJ whole genome shotgun (WGS) entry which is preliminary data.</text>
</comment>
<feature type="transmembrane region" description="Helical" evidence="6">
    <location>
        <begin position="515"/>
        <end position="542"/>
    </location>
</feature>
<feature type="transmembrane region" description="Helical" evidence="6">
    <location>
        <begin position="425"/>
        <end position="443"/>
    </location>
</feature>
<feature type="transmembrane region" description="Helical" evidence="6">
    <location>
        <begin position="554"/>
        <end position="572"/>
    </location>
</feature>
<evidence type="ECO:0000313" key="8">
    <source>
        <dbReference type="Proteomes" id="UP001054945"/>
    </source>
</evidence>
<dbReference type="SUPFAM" id="SSF103473">
    <property type="entry name" value="MFS general substrate transporter"/>
    <property type="match status" value="2"/>
</dbReference>
<dbReference type="InterPro" id="IPR036259">
    <property type="entry name" value="MFS_trans_sf"/>
</dbReference>
<evidence type="ECO:0000256" key="2">
    <source>
        <dbReference type="ARBA" id="ARBA00009172"/>
    </source>
</evidence>
<evidence type="ECO:0000256" key="1">
    <source>
        <dbReference type="ARBA" id="ARBA00004141"/>
    </source>
</evidence>
<dbReference type="GO" id="GO:0005886">
    <property type="term" value="C:plasma membrane"/>
    <property type="evidence" value="ECO:0007669"/>
    <property type="project" value="TreeGrafter"/>
</dbReference>
<feature type="transmembrane region" description="Helical" evidence="6">
    <location>
        <begin position="376"/>
        <end position="395"/>
    </location>
</feature>
<keyword evidence="5 6" id="KW-0472">Membrane</keyword>
<feature type="transmembrane region" description="Helical" evidence="6">
    <location>
        <begin position="62"/>
        <end position="79"/>
    </location>
</feature>
<keyword evidence="3 6" id="KW-0812">Transmembrane</keyword>
<gene>
    <name evidence="7" type="primary">unc93a</name>
    <name evidence="7" type="ORF">CEXT_418881</name>
</gene>
<feature type="transmembrane region" description="Helical" evidence="6">
    <location>
        <begin position="88"/>
        <end position="107"/>
    </location>
</feature>
<dbReference type="AlphaFoldDB" id="A0AAV4X012"/>
<organism evidence="7 8">
    <name type="scientific">Caerostris extrusa</name>
    <name type="common">Bark spider</name>
    <name type="synonym">Caerostris bankana</name>
    <dbReference type="NCBI Taxonomy" id="172846"/>
    <lineage>
        <taxon>Eukaryota</taxon>
        <taxon>Metazoa</taxon>
        <taxon>Ecdysozoa</taxon>
        <taxon>Arthropoda</taxon>
        <taxon>Chelicerata</taxon>
        <taxon>Arachnida</taxon>
        <taxon>Araneae</taxon>
        <taxon>Araneomorphae</taxon>
        <taxon>Entelegynae</taxon>
        <taxon>Araneoidea</taxon>
        <taxon>Araneidae</taxon>
        <taxon>Caerostris</taxon>
    </lineage>
</organism>
<dbReference type="GO" id="GO:0022857">
    <property type="term" value="F:transmembrane transporter activity"/>
    <property type="evidence" value="ECO:0007669"/>
    <property type="project" value="InterPro"/>
</dbReference>
<reference evidence="7 8" key="1">
    <citation type="submission" date="2021-06" db="EMBL/GenBank/DDBJ databases">
        <title>Caerostris extrusa draft genome.</title>
        <authorList>
            <person name="Kono N."/>
            <person name="Arakawa K."/>
        </authorList>
    </citation>
    <scope>NUCLEOTIDE SEQUENCE [LARGE SCALE GENOMIC DNA]</scope>
</reference>
<comment type="subcellular location">
    <subcellularLocation>
        <location evidence="1">Membrane</location>
        <topology evidence="1">Multi-pass membrane protein</topology>
    </subcellularLocation>
</comment>
<name>A0AAV4X012_CAEEX</name>
<dbReference type="PANTHER" id="PTHR19444">
    <property type="entry name" value="UNC-93 RELATED"/>
    <property type="match status" value="1"/>
</dbReference>
<comment type="similarity">
    <text evidence="2">Belongs to the unc-93 family.</text>
</comment>
<dbReference type="GO" id="GO:0015459">
    <property type="term" value="F:potassium channel regulator activity"/>
    <property type="evidence" value="ECO:0007669"/>
    <property type="project" value="TreeGrafter"/>
</dbReference>
<evidence type="ECO:0000256" key="4">
    <source>
        <dbReference type="ARBA" id="ARBA00022989"/>
    </source>
</evidence>
<dbReference type="InterPro" id="IPR011701">
    <property type="entry name" value="MFS"/>
</dbReference>
<protein>
    <submittedName>
        <fullName evidence="7">Protein unc-93 homolog A</fullName>
    </submittedName>
</protein>
<dbReference type="Gene3D" id="1.20.1250.20">
    <property type="entry name" value="MFS general substrate transporter like domains"/>
    <property type="match status" value="2"/>
</dbReference>
<dbReference type="InterPro" id="IPR051951">
    <property type="entry name" value="UNC-93_regulatory"/>
</dbReference>
<dbReference type="InterPro" id="IPR010291">
    <property type="entry name" value="Ion_channel_UNC-93"/>
</dbReference>
<dbReference type="GO" id="GO:0043266">
    <property type="term" value="P:regulation of potassium ion transport"/>
    <property type="evidence" value="ECO:0007669"/>
    <property type="project" value="TreeGrafter"/>
</dbReference>
<dbReference type="PANTHER" id="PTHR19444:SF11">
    <property type="entry name" value="UNC93-LIKE PROTEIN"/>
    <property type="match status" value="1"/>
</dbReference>
<accession>A0AAV4X012</accession>
<dbReference type="Proteomes" id="UP001054945">
    <property type="component" value="Unassembled WGS sequence"/>
</dbReference>
<proteinExistence type="inferred from homology"/>
<dbReference type="GO" id="GO:0006937">
    <property type="term" value="P:regulation of muscle contraction"/>
    <property type="evidence" value="ECO:0007669"/>
    <property type="project" value="TreeGrafter"/>
</dbReference>
<evidence type="ECO:0000256" key="3">
    <source>
        <dbReference type="ARBA" id="ARBA00022692"/>
    </source>
</evidence>
<keyword evidence="4 6" id="KW-1133">Transmembrane helix</keyword>
<sequence length="610" mass="68237">MGLERQTNKKTQTTKFSRLRIIKNLCVISFSFVLLFSAYDGLSMLQSTMNKKHGIGTVSQGILYVSFGLSSLLLPNFIIKKLGTKKTLLVAIILYIPYIAANFHPLWSTMIPSAVLIGIGASILWGSQCTYFNESSVIYCTLDEDDIAEILTHDPISNRTSLDKLSECSSNFQSTEELTPSNSKCGIVNCQLSIRNLKRQSMENSRPIEPLADTVVVANCRYSVKHQEGKKVKPSKDSLKRTKRHMSNITEESVSTISTISGSIKLPDSPNGIAIYDKDMDFSEQIPRKDTLETEIFETYSAIDSVNACFFGCHGLAYYSSQVWSNLISFYVLHTHKDHHFIRKYECACGADFCDPEPQCVNIDTDDITNDMRFKLTGLSVGLGVVAALIILIFLDPLNKSKEPVTFSWDNVLATFNHSKKKEQLFLVPLSLYVGMAQGFYTADITKSYVACAWGTSHIGLVTVFYGLACALSSTVSGCLVQIMGRIPIFLLGQVGNIVNYTFLFMWSPEVHHPFMFYLAAALWGIITGLFWSQLQAFYGVLFQGDEEAAFGSYYLYSSLGWTISFLCSNYICTRFKIYALCGVSCLGIIGYLITERKYFIRKQKMNSPS</sequence>
<evidence type="ECO:0000313" key="7">
    <source>
        <dbReference type="EMBL" id="GIY87958.1"/>
    </source>
</evidence>
<keyword evidence="8" id="KW-1185">Reference proteome</keyword>
<feature type="transmembrane region" description="Helical" evidence="6">
    <location>
        <begin position="578"/>
        <end position="595"/>
    </location>
</feature>
<dbReference type="Pfam" id="PF07690">
    <property type="entry name" value="MFS_1"/>
    <property type="match status" value="1"/>
</dbReference>
<evidence type="ECO:0000256" key="6">
    <source>
        <dbReference type="SAM" id="Phobius"/>
    </source>
</evidence>
<dbReference type="EMBL" id="BPLR01016998">
    <property type="protein sequence ID" value="GIY87958.1"/>
    <property type="molecule type" value="Genomic_DNA"/>
</dbReference>
<evidence type="ECO:0000256" key="5">
    <source>
        <dbReference type="ARBA" id="ARBA00023136"/>
    </source>
</evidence>
<feature type="transmembrane region" description="Helical" evidence="6">
    <location>
        <begin position="490"/>
        <end position="509"/>
    </location>
</feature>
<feature type="transmembrane region" description="Helical" evidence="6">
    <location>
        <begin position="21"/>
        <end position="42"/>
    </location>
</feature>
<dbReference type="GO" id="GO:0055120">
    <property type="term" value="C:striated muscle dense body"/>
    <property type="evidence" value="ECO:0007669"/>
    <property type="project" value="TreeGrafter"/>
</dbReference>
<dbReference type="Pfam" id="PF05978">
    <property type="entry name" value="UNC-93"/>
    <property type="match status" value="1"/>
</dbReference>